<feature type="domain" description="GP-PDE" evidence="1">
    <location>
        <begin position="13"/>
        <end position="253"/>
    </location>
</feature>
<dbReference type="EMBL" id="FUKQ01000040">
    <property type="protein sequence ID" value="SJN38028.1"/>
    <property type="molecule type" value="Genomic_DNA"/>
</dbReference>
<dbReference type="EC" id="3.1.4.46" evidence="2"/>
<dbReference type="PANTHER" id="PTHR43805">
    <property type="entry name" value="GLYCEROPHOSPHORYL DIESTER PHOSPHODIESTERASE"/>
    <property type="match status" value="1"/>
</dbReference>
<dbReference type="GO" id="GO:0008889">
    <property type="term" value="F:glycerophosphodiester phosphodiesterase activity"/>
    <property type="evidence" value="ECO:0007669"/>
    <property type="project" value="UniProtKB-EC"/>
</dbReference>
<gene>
    <name evidence="2" type="ORF">FM114_10770</name>
</gene>
<dbReference type="CDD" id="cd08561">
    <property type="entry name" value="GDPD_cytoplasmic_ScUgpQ2_like"/>
    <property type="match status" value="1"/>
</dbReference>
<keyword evidence="2" id="KW-0378">Hydrolase</keyword>
<evidence type="ECO:0000313" key="3">
    <source>
        <dbReference type="Proteomes" id="UP000188342"/>
    </source>
</evidence>
<dbReference type="InterPro" id="IPR030395">
    <property type="entry name" value="GP_PDE_dom"/>
</dbReference>
<keyword evidence="3" id="KW-1185">Reference proteome</keyword>
<organism evidence="2 3">
    <name type="scientific">Luteococcus japonicus LSP_Lj1</name>
    <dbReference type="NCBI Taxonomy" id="1255658"/>
    <lineage>
        <taxon>Bacteria</taxon>
        <taxon>Bacillati</taxon>
        <taxon>Actinomycetota</taxon>
        <taxon>Actinomycetes</taxon>
        <taxon>Propionibacteriales</taxon>
        <taxon>Propionibacteriaceae</taxon>
        <taxon>Luteococcus</taxon>
    </lineage>
</organism>
<sequence length="267" mass="29114">MHASDYAYFEQPFTALAHRGGAGLSANRGRENTLHAFGNAIALGYTHLETDVHATRDGHLLAFHDSLLDRVTDSTGAIAACSFQEVRAARIGGMDHIPTLDEVLESFPSARINIDIKAADAVEPLVECLRAHRAEDRVCVGSFGQERLRRFRRLAGPQVPTAVGPAGVAWTARVPVLPRLLASPGVALQMPVEHTVSGRRIRLLTPWLLDAAHRRGKVVHVWTVDDAAQMHELIDLGVDGIVSDAIDVLKQVLQERGLWHQTPPEAP</sequence>
<dbReference type="Pfam" id="PF03009">
    <property type="entry name" value="GDPD"/>
    <property type="match status" value="1"/>
</dbReference>
<dbReference type="OrthoDB" id="5241788at2"/>
<proteinExistence type="predicted"/>
<accession>A0A1R4K1E9</accession>
<dbReference type="GO" id="GO:0006629">
    <property type="term" value="P:lipid metabolic process"/>
    <property type="evidence" value="ECO:0007669"/>
    <property type="project" value="InterPro"/>
</dbReference>
<dbReference type="Proteomes" id="UP000188342">
    <property type="component" value="Unassembled WGS sequence"/>
</dbReference>
<reference evidence="2 3" key="1">
    <citation type="submission" date="2017-02" db="EMBL/GenBank/DDBJ databases">
        <authorList>
            <person name="Peterson S.W."/>
        </authorList>
    </citation>
    <scope>NUCLEOTIDE SEQUENCE [LARGE SCALE GENOMIC DNA]</scope>
    <source>
        <strain evidence="2 3">LSP_Lj1</strain>
    </source>
</reference>
<dbReference type="RefSeq" id="WP_094765161.1">
    <property type="nucleotide sequence ID" value="NZ_FUKQ01000040.1"/>
</dbReference>
<dbReference type="SUPFAM" id="SSF51695">
    <property type="entry name" value="PLC-like phosphodiesterases"/>
    <property type="match status" value="1"/>
</dbReference>
<evidence type="ECO:0000259" key="1">
    <source>
        <dbReference type="PROSITE" id="PS51704"/>
    </source>
</evidence>
<dbReference type="STRING" id="1255658.FM114_10770"/>
<dbReference type="Gene3D" id="3.20.20.190">
    <property type="entry name" value="Phosphatidylinositol (PI) phosphodiesterase"/>
    <property type="match status" value="1"/>
</dbReference>
<protein>
    <submittedName>
        <fullName evidence="2">Glycerophosphoryl diester phosphodiesterase</fullName>
        <ecNumber evidence="2">3.1.4.46</ecNumber>
    </submittedName>
</protein>
<dbReference type="PANTHER" id="PTHR43805:SF1">
    <property type="entry name" value="GP-PDE DOMAIN-CONTAINING PROTEIN"/>
    <property type="match status" value="1"/>
</dbReference>
<evidence type="ECO:0000313" key="2">
    <source>
        <dbReference type="EMBL" id="SJN38028.1"/>
    </source>
</evidence>
<dbReference type="PROSITE" id="PS51704">
    <property type="entry name" value="GP_PDE"/>
    <property type="match status" value="1"/>
</dbReference>
<dbReference type="AlphaFoldDB" id="A0A1R4K1E9"/>
<dbReference type="InterPro" id="IPR017946">
    <property type="entry name" value="PLC-like_Pdiesterase_TIM-brl"/>
</dbReference>
<name>A0A1R4K1E9_9ACTN</name>